<feature type="domain" description="N-acetyltransferase" evidence="3">
    <location>
        <begin position="22"/>
        <end position="169"/>
    </location>
</feature>
<organism evidence="4 5">
    <name type="scientific">Candidatus Thalassospirochaeta sargassi</name>
    <dbReference type="NCBI Taxonomy" id="3119039"/>
    <lineage>
        <taxon>Bacteria</taxon>
        <taxon>Pseudomonadati</taxon>
        <taxon>Spirochaetota</taxon>
        <taxon>Spirochaetia</taxon>
        <taxon>Spirochaetales</taxon>
        <taxon>Spirochaetaceae</taxon>
        <taxon>Candidatus Thalassospirochaeta</taxon>
    </lineage>
</organism>
<keyword evidence="2" id="KW-0012">Acyltransferase</keyword>
<evidence type="ECO:0000259" key="3">
    <source>
        <dbReference type="PROSITE" id="PS51186"/>
    </source>
</evidence>
<proteinExistence type="predicted"/>
<dbReference type="EMBL" id="JAQQAL010000001">
    <property type="protein sequence ID" value="MDC7225131.1"/>
    <property type="molecule type" value="Genomic_DNA"/>
</dbReference>
<evidence type="ECO:0000313" key="4">
    <source>
        <dbReference type="EMBL" id="MDC7225131.1"/>
    </source>
</evidence>
<dbReference type="CDD" id="cd04301">
    <property type="entry name" value="NAT_SF"/>
    <property type="match status" value="1"/>
</dbReference>
<dbReference type="InterPro" id="IPR051016">
    <property type="entry name" value="Diverse_Substrate_AcTransf"/>
</dbReference>
<dbReference type="PANTHER" id="PTHR10545:SF29">
    <property type="entry name" value="GH14572P-RELATED"/>
    <property type="match status" value="1"/>
</dbReference>
<dbReference type="AlphaFoldDB" id="A0AAJ1ICV7"/>
<dbReference type="PROSITE" id="PS51186">
    <property type="entry name" value="GNAT"/>
    <property type="match status" value="1"/>
</dbReference>
<dbReference type="InterPro" id="IPR016181">
    <property type="entry name" value="Acyl_CoA_acyltransferase"/>
</dbReference>
<dbReference type="Gene3D" id="3.40.630.30">
    <property type="match status" value="1"/>
</dbReference>
<evidence type="ECO:0000256" key="1">
    <source>
        <dbReference type="ARBA" id="ARBA00022679"/>
    </source>
</evidence>
<comment type="caution">
    <text evidence="4">The sequence shown here is derived from an EMBL/GenBank/DDBJ whole genome shotgun (WGS) entry which is preliminary data.</text>
</comment>
<name>A0AAJ1ICV7_9SPIO</name>
<dbReference type="Proteomes" id="UP001221217">
    <property type="component" value="Unassembled WGS sequence"/>
</dbReference>
<dbReference type="Pfam" id="PF00583">
    <property type="entry name" value="Acetyltransf_1"/>
    <property type="match status" value="1"/>
</dbReference>
<gene>
    <name evidence="4" type="ORF">PQJ61_00025</name>
</gene>
<dbReference type="SUPFAM" id="SSF55729">
    <property type="entry name" value="Acyl-CoA N-acyltransferases (Nat)"/>
    <property type="match status" value="1"/>
</dbReference>
<dbReference type="PANTHER" id="PTHR10545">
    <property type="entry name" value="DIAMINE N-ACETYLTRANSFERASE"/>
    <property type="match status" value="1"/>
</dbReference>
<protein>
    <submittedName>
        <fullName evidence="4">GNAT family N-acetyltransferase</fullName>
    </submittedName>
</protein>
<sequence>MPLKKTKKLKTISSTDLTTGEIRVVQAVSRDIPGMIELLEELFSQEAEFRPEPEKQKKGLKMILCCPNTGRLFVAKPEGDDKILGMVSILFTVSTALGGKASIIEDMIVTRDYRGRGIGSLLLSEAVRFACEKGVLRLSLLTDHDNAAAQFFYEKHQFKKSEMILMRRQ</sequence>
<accession>A0AAJ1ICV7</accession>
<keyword evidence="1" id="KW-0808">Transferase</keyword>
<evidence type="ECO:0000313" key="5">
    <source>
        <dbReference type="Proteomes" id="UP001221217"/>
    </source>
</evidence>
<evidence type="ECO:0000256" key="2">
    <source>
        <dbReference type="ARBA" id="ARBA00023315"/>
    </source>
</evidence>
<dbReference type="GO" id="GO:0008080">
    <property type="term" value="F:N-acetyltransferase activity"/>
    <property type="evidence" value="ECO:0007669"/>
    <property type="project" value="UniProtKB-ARBA"/>
</dbReference>
<dbReference type="InterPro" id="IPR000182">
    <property type="entry name" value="GNAT_dom"/>
</dbReference>
<reference evidence="4 5" key="1">
    <citation type="submission" date="2022-12" db="EMBL/GenBank/DDBJ databases">
        <title>Metagenome assembled genome from gulf of manar.</title>
        <authorList>
            <person name="Kohli P."/>
            <person name="Pk S."/>
            <person name="Venkata Ramana C."/>
            <person name="Sasikala C."/>
        </authorList>
    </citation>
    <scope>NUCLEOTIDE SEQUENCE [LARGE SCALE GENOMIC DNA]</scope>
    <source>
        <strain evidence="4">JB008</strain>
    </source>
</reference>